<dbReference type="InterPro" id="IPR029058">
    <property type="entry name" value="AB_hydrolase_fold"/>
</dbReference>
<proteinExistence type="predicted"/>
<evidence type="ECO:0000313" key="2">
    <source>
        <dbReference type="EMBL" id="VDC27317.1"/>
    </source>
</evidence>
<organism evidence="2 3">
    <name type="scientific">Pseudogemmobacter humi</name>
    <dbReference type="NCBI Taxonomy" id="2483812"/>
    <lineage>
        <taxon>Bacteria</taxon>
        <taxon>Pseudomonadati</taxon>
        <taxon>Pseudomonadota</taxon>
        <taxon>Alphaproteobacteria</taxon>
        <taxon>Rhodobacterales</taxon>
        <taxon>Paracoccaceae</taxon>
        <taxon>Pseudogemmobacter</taxon>
    </lineage>
</organism>
<keyword evidence="2" id="KW-0378">Hydrolase</keyword>
<evidence type="ECO:0000259" key="1">
    <source>
        <dbReference type="Pfam" id="PF12697"/>
    </source>
</evidence>
<evidence type="ECO:0000313" key="3">
    <source>
        <dbReference type="Proteomes" id="UP000277498"/>
    </source>
</evidence>
<name>A0A3P5X939_9RHOB</name>
<dbReference type="Gene3D" id="3.40.50.1820">
    <property type="entry name" value="alpha/beta hydrolase"/>
    <property type="match status" value="1"/>
</dbReference>
<dbReference type="EMBL" id="UXAW01000058">
    <property type="protein sequence ID" value="VDC27317.1"/>
    <property type="molecule type" value="Genomic_DNA"/>
</dbReference>
<dbReference type="RefSeq" id="WP_124086265.1">
    <property type="nucleotide sequence ID" value="NZ_UXAW01000058.1"/>
</dbReference>
<sequence length="312" mass="32885">MTVRIIHRLIAVLAVFGLLAGCGPRDLPVAAVPSVHPVAGPQAAPRRITYLLPGALSTSRIFGPLRAAAGPDHLVMEYRFPGLQDQPVDPPMRIARVAQEIADHAARHPGAELEILAFSTGGAIALEAAGRIGPGRKLRVVILSGATPVPGAYDSALRGSLALAAAVLATGSLEARTVWGEYYKTLLYGYGWRRDPAIRRKAEAQAARDRKNLILPVKGLGRAHTRDLLGWRLSPAARTSGAAILFLHGGRDPVFPVAGVAALARETGATLCVLPGGGHLLMTTHPRILGRAGDFLAGRWQGEECRAAPEGN</sequence>
<dbReference type="OrthoDB" id="7650136at2"/>
<keyword evidence="3" id="KW-1185">Reference proteome</keyword>
<gene>
    <name evidence="2" type="ORF">XINFAN_01859</name>
</gene>
<dbReference type="AlphaFoldDB" id="A0A3P5X939"/>
<dbReference type="GO" id="GO:0016787">
    <property type="term" value="F:hydrolase activity"/>
    <property type="evidence" value="ECO:0007669"/>
    <property type="project" value="UniProtKB-KW"/>
</dbReference>
<protein>
    <submittedName>
        <fullName evidence="2">Alpha/beta hydrolase family protein</fullName>
    </submittedName>
</protein>
<dbReference type="Proteomes" id="UP000277498">
    <property type="component" value="Unassembled WGS sequence"/>
</dbReference>
<dbReference type="InterPro" id="IPR000073">
    <property type="entry name" value="AB_hydrolase_1"/>
</dbReference>
<dbReference type="Pfam" id="PF12697">
    <property type="entry name" value="Abhydrolase_6"/>
    <property type="match status" value="1"/>
</dbReference>
<accession>A0A3P5X939</accession>
<dbReference type="SUPFAM" id="SSF53474">
    <property type="entry name" value="alpha/beta-Hydrolases"/>
    <property type="match status" value="1"/>
</dbReference>
<dbReference type="PROSITE" id="PS51257">
    <property type="entry name" value="PROKAR_LIPOPROTEIN"/>
    <property type="match status" value="1"/>
</dbReference>
<feature type="domain" description="AB hydrolase-1" evidence="1">
    <location>
        <begin position="51"/>
        <end position="287"/>
    </location>
</feature>
<reference evidence="2 3" key="1">
    <citation type="submission" date="2018-11" db="EMBL/GenBank/DDBJ databases">
        <authorList>
            <person name="Criscuolo A."/>
        </authorList>
    </citation>
    <scope>NUCLEOTIDE SEQUENCE [LARGE SCALE GENOMIC DNA]</scope>
    <source>
        <strain evidence="2">ACIP111625</strain>
    </source>
</reference>